<dbReference type="InterPro" id="IPR036116">
    <property type="entry name" value="FN3_sf"/>
</dbReference>
<dbReference type="PROSITE" id="PS50088">
    <property type="entry name" value="ANK_REPEAT"/>
    <property type="match status" value="2"/>
</dbReference>
<dbReference type="Gene3D" id="2.60.40.10">
    <property type="entry name" value="Immunoglobulins"/>
    <property type="match status" value="1"/>
</dbReference>
<dbReference type="InterPro" id="IPR003961">
    <property type="entry name" value="FN3_dom"/>
</dbReference>
<feature type="repeat" description="ANK" evidence="1">
    <location>
        <begin position="225"/>
        <end position="263"/>
    </location>
</feature>
<dbReference type="PANTHER" id="PTHR24183:SF1">
    <property type="entry name" value="FIBRONECTIN TYPE 3 AND ANKYRIN REPEAT DOMAINS PROTEIN 1"/>
    <property type="match status" value="1"/>
</dbReference>
<dbReference type="SMART" id="SM00248">
    <property type="entry name" value="ANK"/>
    <property type="match status" value="5"/>
</dbReference>
<dbReference type="InterPro" id="IPR013783">
    <property type="entry name" value="Ig-like_fold"/>
</dbReference>
<evidence type="ECO:0000256" key="2">
    <source>
        <dbReference type="SAM" id="SignalP"/>
    </source>
</evidence>
<accession>A0ABQ8F8W5</accession>
<reference evidence="3 4" key="1">
    <citation type="submission" date="2021-02" db="EMBL/GenBank/DDBJ databases">
        <title>Variation within the Batrachochytrium salamandrivorans European outbreak.</title>
        <authorList>
            <person name="Kelly M."/>
            <person name="Pasmans F."/>
            <person name="Shea T.P."/>
            <person name="Munoz J.F."/>
            <person name="Carranza S."/>
            <person name="Cuomo C.A."/>
            <person name="Martel A."/>
        </authorList>
    </citation>
    <scope>NUCLEOTIDE SEQUENCE [LARGE SCALE GENOMIC DNA]</scope>
    <source>
        <strain evidence="3 4">AMFP18/2</strain>
    </source>
</reference>
<dbReference type="CDD" id="cd00063">
    <property type="entry name" value="FN3"/>
    <property type="match status" value="1"/>
</dbReference>
<proteinExistence type="predicted"/>
<dbReference type="Pfam" id="PF12796">
    <property type="entry name" value="Ank_2"/>
    <property type="match status" value="1"/>
</dbReference>
<keyword evidence="4" id="KW-1185">Reference proteome</keyword>
<dbReference type="PANTHER" id="PTHR24183">
    <property type="entry name" value="FIBRONECTIN TYPE 3 AND ANKYRIN REPEAT DOMAINS PROTEIN 1"/>
    <property type="match status" value="1"/>
</dbReference>
<evidence type="ECO:0000256" key="1">
    <source>
        <dbReference type="PROSITE-ProRule" id="PRU00023"/>
    </source>
</evidence>
<dbReference type="Pfam" id="PF13857">
    <property type="entry name" value="Ank_5"/>
    <property type="match status" value="1"/>
</dbReference>
<dbReference type="InterPro" id="IPR002110">
    <property type="entry name" value="Ankyrin_rpt"/>
</dbReference>
<organism evidence="3 4">
    <name type="scientific">Batrachochytrium salamandrivorans</name>
    <dbReference type="NCBI Taxonomy" id="1357716"/>
    <lineage>
        <taxon>Eukaryota</taxon>
        <taxon>Fungi</taxon>
        <taxon>Fungi incertae sedis</taxon>
        <taxon>Chytridiomycota</taxon>
        <taxon>Chytridiomycota incertae sedis</taxon>
        <taxon>Chytridiomycetes</taxon>
        <taxon>Rhizophydiales</taxon>
        <taxon>Rhizophydiales incertae sedis</taxon>
        <taxon>Batrachochytrium</taxon>
    </lineage>
</organism>
<feature type="repeat" description="ANK" evidence="1">
    <location>
        <begin position="158"/>
        <end position="190"/>
    </location>
</feature>
<dbReference type="SUPFAM" id="SSF49265">
    <property type="entry name" value="Fibronectin type III"/>
    <property type="match status" value="1"/>
</dbReference>
<keyword evidence="2" id="KW-0732">Signal</keyword>
<dbReference type="InterPro" id="IPR036770">
    <property type="entry name" value="Ankyrin_rpt-contain_sf"/>
</dbReference>
<dbReference type="Proteomes" id="UP001648503">
    <property type="component" value="Unassembled WGS sequence"/>
</dbReference>
<keyword evidence="1" id="KW-0040">ANK repeat</keyword>
<evidence type="ECO:0000313" key="3">
    <source>
        <dbReference type="EMBL" id="KAH6594246.1"/>
    </source>
</evidence>
<comment type="caution">
    <text evidence="3">The sequence shown here is derived from an EMBL/GenBank/DDBJ whole genome shotgun (WGS) entry which is preliminary data.</text>
</comment>
<feature type="chain" id="PRO_5045083167" description="Fibronectin type-III domain-containing protein" evidence="2">
    <location>
        <begin position="27"/>
        <end position="366"/>
    </location>
</feature>
<sequence>MFVQPPSAQILLPSLLPVLRVANVQARALDVAWTYASQDPRYLYPGLSYQLSKVDTDALNYRAVYEGEEPLCYVADLKPMTEYTFKLRIAFTNALAVGGEEIWSKDYSEVKVTTTDEHHIQKATMQLIRAIVQADTGRITKLLSEYGKQISMEARDKQGKTLLMIACQSNAFDIVRMLLVRGASTTATTQSGKSALTIAVTFNSLKSAEAILQQDPDQANVADAGGSTPLMWASENATINKQSGVHMVELLLRYSKNVNQEDFHGQTALDRLCSTSGNVKAAQYLILAGARIIHQVDKKHPMTSLMTAALNGHNELVKELIEECKSDPTIQSVHGATAKDFAQTSGHHAIVNLIEERVHILSETRV</sequence>
<dbReference type="PROSITE" id="PS50297">
    <property type="entry name" value="ANK_REP_REGION"/>
    <property type="match status" value="1"/>
</dbReference>
<gene>
    <name evidence="3" type="ORF">BASA50_006718</name>
</gene>
<dbReference type="EMBL" id="JAFCIX010000336">
    <property type="protein sequence ID" value="KAH6594246.1"/>
    <property type="molecule type" value="Genomic_DNA"/>
</dbReference>
<evidence type="ECO:0000313" key="4">
    <source>
        <dbReference type="Proteomes" id="UP001648503"/>
    </source>
</evidence>
<feature type="signal peptide" evidence="2">
    <location>
        <begin position="1"/>
        <end position="26"/>
    </location>
</feature>
<dbReference type="Gene3D" id="1.25.40.20">
    <property type="entry name" value="Ankyrin repeat-containing domain"/>
    <property type="match status" value="2"/>
</dbReference>
<evidence type="ECO:0008006" key="5">
    <source>
        <dbReference type="Google" id="ProtNLM"/>
    </source>
</evidence>
<dbReference type="Pfam" id="PF13606">
    <property type="entry name" value="Ank_3"/>
    <property type="match status" value="1"/>
</dbReference>
<protein>
    <recommendedName>
        <fullName evidence="5">Fibronectin type-III domain-containing protein</fullName>
    </recommendedName>
</protein>
<dbReference type="SUPFAM" id="SSF48403">
    <property type="entry name" value="Ankyrin repeat"/>
    <property type="match status" value="1"/>
</dbReference>
<name>A0ABQ8F8W5_9FUNG</name>